<evidence type="ECO:0000256" key="8">
    <source>
        <dbReference type="ARBA" id="ARBA00022692"/>
    </source>
</evidence>
<evidence type="ECO:0000256" key="2">
    <source>
        <dbReference type="ARBA" id="ARBA00001946"/>
    </source>
</evidence>
<comment type="cofactor">
    <cofactor evidence="1">
        <name>Mn(2+)</name>
        <dbReference type="ChEBI" id="CHEBI:29035"/>
    </cofactor>
</comment>
<dbReference type="Gene3D" id="1.10.510.10">
    <property type="entry name" value="Transferase(Phosphotransferase) domain 1"/>
    <property type="match status" value="1"/>
</dbReference>
<keyword evidence="10" id="KW-0732">Signal</keyword>
<evidence type="ECO:0000256" key="13">
    <source>
        <dbReference type="ARBA" id="ARBA00022840"/>
    </source>
</evidence>
<dbReference type="InterPro" id="IPR017441">
    <property type="entry name" value="Protein_kinase_ATP_BS"/>
</dbReference>
<dbReference type="STRING" id="8078.ENSFHEP00000032395"/>
<reference evidence="21" key="1">
    <citation type="submission" date="2025-08" db="UniProtKB">
        <authorList>
            <consortium name="Ensembl"/>
        </authorList>
    </citation>
    <scope>IDENTIFICATION</scope>
</reference>
<dbReference type="InterPro" id="IPR001245">
    <property type="entry name" value="Ser-Thr/Tyr_kinase_cat_dom"/>
</dbReference>
<dbReference type="Gene3D" id="3.30.200.20">
    <property type="entry name" value="Phosphorylase Kinase, domain 1"/>
    <property type="match status" value="1"/>
</dbReference>
<dbReference type="EC" id="2.7.11.30" evidence="5"/>
<evidence type="ECO:0000256" key="12">
    <source>
        <dbReference type="ARBA" id="ARBA00022777"/>
    </source>
</evidence>
<dbReference type="CDD" id="cd23616">
    <property type="entry name" value="TFP_LU_ECD_AMHR2"/>
    <property type="match status" value="1"/>
</dbReference>
<dbReference type="PROSITE" id="PS00107">
    <property type="entry name" value="PROTEIN_KINASE_ATP"/>
    <property type="match status" value="1"/>
</dbReference>
<evidence type="ECO:0000256" key="10">
    <source>
        <dbReference type="ARBA" id="ARBA00022729"/>
    </source>
</evidence>
<evidence type="ECO:0000313" key="22">
    <source>
        <dbReference type="Proteomes" id="UP000265000"/>
    </source>
</evidence>
<proteinExistence type="inferred from homology"/>
<dbReference type="AlphaFoldDB" id="A0A3Q2ULU0"/>
<dbReference type="Gene3D" id="2.10.60.10">
    <property type="entry name" value="CD59"/>
    <property type="match status" value="1"/>
</dbReference>
<dbReference type="InterPro" id="IPR000333">
    <property type="entry name" value="TGFB_receptor"/>
</dbReference>
<keyword evidence="13 18" id="KW-0067">ATP-binding</keyword>
<keyword evidence="9" id="KW-0479">Metal-binding</keyword>
<dbReference type="PANTHER" id="PTHR23255">
    <property type="entry name" value="TRANSFORMING GROWTH FACTOR-BETA RECEPTOR TYPE I AND II"/>
    <property type="match status" value="1"/>
</dbReference>
<dbReference type="InterPro" id="IPR045860">
    <property type="entry name" value="Snake_toxin-like_sf"/>
</dbReference>
<dbReference type="GO" id="GO:0005524">
    <property type="term" value="F:ATP binding"/>
    <property type="evidence" value="ECO:0007669"/>
    <property type="project" value="UniProtKB-UniRule"/>
</dbReference>
<evidence type="ECO:0000256" key="7">
    <source>
        <dbReference type="ARBA" id="ARBA00022679"/>
    </source>
</evidence>
<evidence type="ECO:0000256" key="6">
    <source>
        <dbReference type="ARBA" id="ARBA00022527"/>
    </source>
</evidence>
<dbReference type="GO" id="GO:0005886">
    <property type="term" value="C:plasma membrane"/>
    <property type="evidence" value="ECO:0007669"/>
    <property type="project" value="TreeGrafter"/>
</dbReference>
<evidence type="ECO:0000256" key="3">
    <source>
        <dbReference type="ARBA" id="ARBA00004479"/>
    </source>
</evidence>
<accession>A0A3Q2ULU0</accession>
<comment type="subcellular location">
    <subcellularLocation>
        <location evidence="3">Membrane</location>
        <topology evidence="3">Single-pass type I membrane protein</topology>
    </subcellularLocation>
</comment>
<keyword evidence="11 18" id="KW-0547">Nucleotide-binding</keyword>
<dbReference type="GO" id="GO:0030509">
    <property type="term" value="P:BMP signaling pathway"/>
    <property type="evidence" value="ECO:0007669"/>
    <property type="project" value="TreeGrafter"/>
</dbReference>
<evidence type="ECO:0000256" key="17">
    <source>
        <dbReference type="ARBA" id="ARBA00023170"/>
    </source>
</evidence>
<dbReference type="GO" id="GO:0005024">
    <property type="term" value="F:transforming growth factor beta receptor activity"/>
    <property type="evidence" value="ECO:0007669"/>
    <property type="project" value="TreeGrafter"/>
</dbReference>
<dbReference type="SUPFAM" id="SSF56112">
    <property type="entry name" value="Protein kinase-like (PK-like)"/>
    <property type="match status" value="1"/>
</dbReference>
<evidence type="ECO:0000256" key="16">
    <source>
        <dbReference type="ARBA" id="ARBA00023136"/>
    </source>
</evidence>
<feature type="transmembrane region" description="Helical" evidence="19">
    <location>
        <begin position="159"/>
        <end position="180"/>
    </location>
</feature>
<dbReference type="InterPro" id="IPR011009">
    <property type="entry name" value="Kinase-like_dom_sf"/>
</dbReference>
<evidence type="ECO:0000256" key="1">
    <source>
        <dbReference type="ARBA" id="ARBA00001936"/>
    </source>
</evidence>
<organism evidence="21 22">
    <name type="scientific">Fundulus heteroclitus</name>
    <name type="common">Killifish</name>
    <name type="synonym">Mummichog</name>
    <dbReference type="NCBI Taxonomy" id="8078"/>
    <lineage>
        <taxon>Eukaryota</taxon>
        <taxon>Metazoa</taxon>
        <taxon>Chordata</taxon>
        <taxon>Craniata</taxon>
        <taxon>Vertebrata</taxon>
        <taxon>Euteleostomi</taxon>
        <taxon>Actinopterygii</taxon>
        <taxon>Neopterygii</taxon>
        <taxon>Teleostei</taxon>
        <taxon>Neoteleostei</taxon>
        <taxon>Acanthomorphata</taxon>
        <taxon>Ovalentaria</taxon>
        <taxon>Atherinomorphae</taxon>
        <taxon>Cyprinodontiformes</taxon>
        <taxon>Fundulidae</taxon>
        <taxon>Fundulus</taxon>
    </lineage>
</organism>
<dbReference type="InterPro" id="IPR000719">
    <property type="entry name" value="Prot_kinase_dom"/>
</dbReference>
<keyword evidence="16 19" id="KW-0472">Membrane</keyword>
<evidence type="ECO:0000313" key="21">
    <source>
        <dbReference type="Ensembl" id="ENSFHEP00000032395.1"/>
    </source>
</evidence>
<dbReference type="Pfam" id="PF07714">
    <property type="entry name" value="PK_Tyr_Ser-Thr"/>
    <property type="match status" value="1"/>
</dbReference>
<dbReference type="GeneTree" id="ENSGT00940000160885"/>
<evidence type="ECO:0000259" key="20">
    <source>
        <dbReference type="PROSITE" id="PS50011"/>
    </source>
</evidence>
<keyword evidence="12" id="KW-0418">Kinase</keyword>
<evidence type="ECO:0000256" key="11">
    <source>
        <dbReference type="ARBA" id="ARBA00022741"/>
    </source>
</evidence>
<dbReference type="GO" id="GO:0043235">
    <property type="term" value="C:receptor complex"/>
    <property type="evidence" value="ECO:0007669"/>
    <property type="project" value="TreeGrafter"/>
</dbReference>
<reference evidence="21" key="2">
    <citation type="submission" date="2025-09" db="UniProtKB">
        <authorList>
            <consortium name="Ensembl"/>
        </authorList>
    </citation>
    <scope>IDENTIFICATION</scope>
</reference>
<evidence type="ECO:0000256" key="18">
    <source>
        <dbReference type="PROSITE-ProRule" id="PRU10141"/>
    </source>
</evidence>
<evidence type="ECO:0000256" key="15">
    <source>
        <dbReference type="ARBA" id="ARBA00022989"/>
    </source>
</evidence>
<evidence type="ECO:0000256" key="19">
    <source>
        <dbReference type="SAM" id="Phobius"/>
    </source>
</evidence>
<keyword evidence="15 19" id="KW-1133">Transmembrane helix</keyword>
<name>A0A3Q2ULU0_FUNHE</name>
<evidence type="ECO:0000256" key="5">
    <source>
        <dbReference type="ARBA" id="ARBA00012401"/>
    </source>
</evidence>
<evidence type="ECO:0000256" key="9">
    <source>
        <dbReference type="ARBA" id="ARBA00022723"/>
    </source>
</evidence>
<keyword evidence="14" id="KW-0460">Magnesium</keyword>
<feature type="domain" description="Protein kinase" evidence="20">
    <location>
        <begin position="204"/>
        <end position="498"/>
    </location>
</feature>
<dbReference type="PROSITE" id="PS50011">
    <property type="entry name" value="PROTEIN_KINASE_DOM"/>
    <property type="match status" value="1"/>
</dbReference>
<dbReference type="Ensembl" id="ENSFHET00000033848.1">
    <property type="protein sequence ID" value="ENSFHEP00000032395.1"/>
    <property type="gene ID" value="ENSFHEG00000000629.1"/>
</dbReference>
<sequence>MCLFSFKQEKGSDRYLFELIQLLIKALVFLPHPECLFMHIYHQSLVPKRSCAFEVRPSWYHRYSAAGLVMGSKQLCKKTQCCVGIYQVIDYQLKVNTLACNVVKKTCLEETCDVQLPLKSQFISCICRTDMCNRNISLISEPERPPKPRMYAAGTNFKAALVVVVVVVILFVSVFIIIGIKWRSKEKTNTGIQSEAPENQITDIELQEVLGRGQFATVYQGNYGRSVVAVKVYPANWKHRYFKEKEVYELPLMKHERITEFLGTGRKADDGSLLIVLQYAEYGSLHSFLCKHTSSWMLSMKLCQTLSEGLSYLHSDLSSNDMHKPAVAHGDLSSSNVLVRADGTCVLCDFESSTILRSCSGHQLWQDHFTNMQGHPQFCTLNYMSPEILESSVDLRSSSFRLQGDIYALGLILWEIWMRCFDLFKGGDVPQHLLPYELELEANVTLERLIFHVSEMNRRPSVPENWGPALKELLTDCWDQDTDARLTAPCVLGRLMSL</sequence>
<evidence type="ECO:0000256" key="14">
    <source>
        <dbReference type="ARBA" id="ARBA00022842"/>
    </source>
</evidence>
<keyword evidence="17" id="KW-0675">Receptor</keyword>
<feature type="binding site" evidence="18">
    <location>
        <position position="231"/>
    </location>
    <ligand>
        <name>ATP</name>
        <dbReference type="ChEBI" id="CHEBI:30616"/>
    </ligand>
</feature>
<comment type="similarity">
    <text evidence="4">Belongs to the protein kinase superfamily. TKL Ser/Thr protein kinase family. TGFB receptor subfamily.</text>
</comment>
<dbReference type="PANTHER" id="PTHR23255:SF49">
    <property type="entry name" value="ANTI-MUELLERIAN HORMONE TYPE-2 RECEPTOR"/>
    <property type="match status" value="1"/>
</dbReference>
<keyword evidence="7" id="KW-0808">Transferase</keyword>
<evidence type="ECO:0000256" key="4">
    <source>
        <dbReference type="ARBA" id="ARBA00009605"/>
    </source>
</evidence>
<dbReference type="Proteomes" id="UP000265000">
    <property type="component" value="Unplaced"/>
</dbReference>
<keyword evidence="22" id="KW-1185">Reference proteome</keyword>
<comment type="cofactor">
    <cofactor evidence="2">
        <name>Mg(2+)</name>
        <dbReference type="ChEBI" id="CHEBI:18420"/>
    </cofactor>
</comment>
<protein>
    <recommendedName>
        <fullName evidence="5">receptor protein serine/threonine kinase</fullName>
        <ecNumber evidence="5">2.7.11.30</ecNumber>
    </recommendedName>
</protein>
<keyword evidence="8 19" id="KW-0812">Transmembrane</keyword>
<keyword evidence="6" id="KW-0723">Serine/threonine-protein kinase</keyword>